<evidence type="ECO:0000313" key="1">
    <source>
        <dbReference type="EMBL" id="WNL16949.1"/>
    </source>
</evidence>
<proteinExistence type="predicted"/>
<dbReference type="AlphaFoldDB" id="A0AA96CYD9"/>
<gene>
    <name evidence="1" type="ORF">RJG54_00725</name>
</gene>
<dbReference type="EMBL" id="CP134846">
    <property type="protein sequence ID" value="WNL16949.1"/>
    <property type="molecule type" value="Genomic_DNA"/>
</dbReference>
<protein>
    <submittedName>
        <fullName evidence="1">Uncharacterized protein</fullName>
    </submittedName>
</protein>
<sequence length="218" mass="25667">MNATFSYGGYDDRMNQKSNLQVFSKETITSKEYINNFIVEGINLTTKVLSGILSDFHSIDYDKLRNRTKLDSKTSAEKIIEKLYEQHKNVIALSKTEYLKLLNKTFEDILISFAYRKYYEEDNTLERNIKFTSILDEGFFILEILENLGIPITLLISLEREFHKFLIDKLISNSIVGEWGKVYVDKNEIYFLIYQNERKITDSTQELKINNIKFDSLF</sequence>
<reference evidence="1" key="1">
    <citation type="submission" date="2023-09" db="EMBL/GenBank/DDBJ databases">
        <title>Arcobacter tbilisiensis sp. nov. isolated from chicken meat in Tbilisi, Georgia.</title>
        <authorList>
            <person name="Matthias R."/>
            <person name="Zautner A.E."/>
        </authorList>
    </citation>
    <scope>NUCLEOTIDE SEQUENCE</scope>
    <source>
        <strain evidence="1">LEO 107</strain>
    </source>
</reference>
<organism evidence="1">
    <name type="scientific">Arcobacter sp. AZ-2023</name>
    <dbReference type="NCBI Taxonomy" id="3074453"/>
    <lineage>
        <taxon>Bacteria</taxon>
        <taxon>Pseudomonadati</taxon>
        <taxon>Campylobacterota</taxon>
        <taxon>Epsilonproteobacteria</taxon>
        <taxon>Campylobacterales</taxon>
        <taxon>Arcobacteraceae</taxon>
        <taxon>Arcobacter</taxon>
    </lineage>
</organism>
<accession>A0AA96CYD9</accession>
<name>A0AA96CYD9_9BACT</name>